<proteinExistence type="predicted"/>
<dbReference type="Proteomes" id="UP001229421">
    <property type="component" value="Unassembled WGS sequence"/>
</dbReference>
<comment type="caution">
    <text evidence="1">The sequence shown here is derived from an EMBL/GenBank/DDBJ whole genome shotgun (WGS) entry which is preliminary data.</text>
</comment>
<reference evidence="1" key="1">
    <citation type="journal article" date="2023" name="bioRxiv">
        <title>Improved chromosome-level genome assembly for marigold (Tagetes erecta).</title>
        <authorList>
            <person name="Jiang F."/>
            <person name="Yuan L."/>
            <person name="Wang S."/>
            <person name="Wang H."/>
            <person name="Xu D."/>
            <person name="Wang A."/>
            <person name="Fan W."/>
        </authorList>
    </citation>
    <scope>NUCLEOTIDE SEQUENCE</scope>
    <source>
        <strain evidence="1">WSJ</strain>
        <tissue evidence="1">Leaf</tissue>
    </source>
</reference>
<dbReference type="AlphaFoldDB" id="A0AAD8JRN6"/>
<evidence type="ECO:0000313" key="1">
    <source>
        <dbReference type="EMBL" id="KAK1409550.1"/>
    </source>
</evidence>
<dbReference type="EMBL" id="JAUHHV010000010">
    <property type="protein sequence ID" value="KAK1409550.1"/>
    <property type="molecule type" value="Genomic_DNA"/>
</dbReference>
<dbReference type="PANTHER" id="PTHR34130:SF5">
    <property type="entry name" value="OS08G0243800 PROTEIN"/>
    <property type="match status" value="1"/>
</dbReference>
<sequence>MQEYVDHDSQDLDTLSLSNFLIEDDEVDSKQINSKLNESTSSSSSSSLSEQDFLGFFTEELSKNITSHNFPSENIVFCGKVVSKSQTDTLFRSNSDSLRLVRLKPVSRTTASRSQSMPNKSLSLFPCKSRLMVFMFGSGSSKFPTKVDMSEIKSRQLRQQNSTMAGGKRGWWRVVDVLGCSGGYEKVTVETV</sequence>
<name>A0AAD8JRN6_TARER</name>
<keyword evidence="2" id="KW-1185">Reference proteome</keyword>
<organism evidence="1 2">
    <name type="scientific">Tagetes erecta</name>
    <name type="common">African marigold</name>
    <dbReference type="NCBI Taxonomy" id="13708"/>
    <lineage>
        <taxon>Eukaryota</taxon>
        <taxon>Viridiplantae</taxon>
        <taxon>Streptophyta</taxon>
        <taxon>Embryophyta</taxon>
        <taxon>Tracheophyta</taxon>
        <taxon>Spermatophyta</taxon>
        <taxon>Magnoliopsida</taxon>
        <taxon>eudicotyledons</taxon>
        <taxon>Gunneridae</taxon>
        <taxon>Pentapetalae</taxon>
        <taxon>asterids</taxon>
        <taxon>campanulids</taxon>
        <taxon>Asterales</taxon>
        <taxon>Asteraceae</taxon>
        <taxon>Asteroideae</taxon>
        <taxon>Heliantheae alliance</taxon>
        <taxon>Tageteae</taxon>
        <taxon>Tagetes</taxon>
    </lineage>
</organism>
<dbReference type="PANTHER" id="PTHR34130">
    <property type="entry name" value="OS08G0243800 PROTEIN"/>
    <property type="match status" value="1"/>
</dbReference>
<protein>
    <submittedName>
        <fullName evidence="1">Uncharacterized protein</fullName>
    </submittedName>
</protein>
<evidence type="ECO:0000313" key="2">
    <source>
        <dbReference type="Proteomes" id="UP001229421"/>
    </source>
</evidence>
<gene>
    <name evidence="1" type="ORF">QVD17_36076</name>
</gene>
<accession>A0AAD8JRN6</accession>